<evidence type="ECO:0008006" key="3">
    <source>
        <dbReference type="Google" id="ProtNLM"/>
    </source>
</evidence>
<keyword evidence="2" id="KW-1185">Reference proteome</keyword>
<dbReference type="Proteomes" id="UP000236732">
    <property type="component" value="Unassembled WGS sequence"/>
</dbReference>
<dbReference type="RefSeq" id="WP_200824705.1">
    <property type="nucleotide sequence ID" value="NZ_FNVT01000020.1"/>
</dbReference>
<reference evidence="1 2" key="1">
    <citation type="submission" date="2016-10" db="EMBL/GenBank/DDBJ databases">
        <authorList>
            <person name="de Groot N.N."/>
        </authorList>
    </citation>
    <scope>NUCLEOTIDE SEQUENCE [LARGE SCALE GENOMIC DNA]</scope>
    <source>
        <strain evidence="1 2">CGMCC 4.7037</strain>
    </source>
</reference>
<accession>A0A1H6EXG9</accession>
<gene>
    <name evidence="1" type="ORF">SAMN05444920_12028</name>
</gene>
<proteinExistence type="predicted"/>
<evidence type="ECO:0000313" key="1">
    <source>
        <dbReference type="EMBL" id="SEH01324.1"/>
    </source>
</evidence>
<dbReference type="AlphaFoldDB" id="A0A1H6EXG9"/>
<sequence>MRTRLDPAVLRLAGILLLGVLAPLLDSTIVNVAIDTLGRDLGVPVSDENWRATFLDSIAIAVGRADKGVHHFSMPWW</sequence>
<evidence type="ECO:0000313" key="2">
    <source>
        <dbReference type="Proteomes" id="UP000236732"/>
    </source>
</evidence>
<dbReference type="EMBL" id="FNVT01000020">
    <property type="protein sequence ID" value="SEH01324.1"/>
    <property type="molecule type" value="Genomic_DNA"/>
</dbReference>
<protein>
    <recommendedName>
        <fullName evidence="3">MFS transporter</fullName>
    </recommendedName>
</protein>
<organism evidence="1 2">
    <name type="scientific">Nonomuraea solani</name>
    <dbReference type="NCBI Taxonomy" id="1144553"/>
    <lineage>
        <taxon>Bacteria</taxon>
        <taxon>Bacillati</taxon>
        <taxon>Actinomycetota</taxon>
        <taxon>Actinomycetes</taxon>
        <taxon>Streptosporangiales</taxon>
        <taxon>Streptosporangiaceae</taxon>
        <taxon>Nonomuraea</taxon>
    </lineage>
</organism>
<name>A0A1H6EXG9_9ACTN</name>